<evidence type="ECO:0000313" key="10">
    <source>
        <dbReference type="Proteomes" id="UP000007148"/>
    </source>
</evidence>
<keyword evidence="3 7" id="KW-0645">Protease</keyword>
<comment type="similarity">
    <text evidence="2">Belongs to the peptidase M28 family. M28B subfamily.</text>
</comment>
<dbReference type="GO" id="GO:0008235">
    <property type="term" value="F:metalloexopeptidase activity"/>
    <property type="evidence" value="ECO:0007669"/>
    <property type="project" value="InterPro"/>
</dbReference>
<evidence type="ECO:0000256" key="6">
    <source>
        <dbReference type="ARBA" id="ARBA00022833"/>
    </source>
</evidence>
<dbReference type="SUPFAM" id="SSF53187">
    <property type="entry name" value="Zn-dependent exopeptidases"/>
    <property type="match status" value="1"/>
</dbReference>
<gene>
    <name evidence="9" type="ORF">PIIN_03463</name>
</gene>
<sequence>MHLSPLWEAVRIPVDALPIKASTESDSDKRLRKILSTVHFNPDISSILSSISLARMLFDIRWLTGEASDSPIISRHSFSDGARVAAKWIRSKMEEYGAACEYMDFLEGFAPNIICRYAANPDGNSTEATTAKGPRVILSAHYDSRGSFGSTRAPGGDDDGSGVVHLLSIARAISTKSVYFNVDVELCAFAGEEQGLLGSSAYAKKLYEDGEDILLMIQADMLAYHSSEEPMQLGLPQAIGSPVAAELVANISSIYAPELTVGITAACCSDHQSFWQYGFSATQVFERAGDIIDPMYHNSGDLSNRTNYDLNQVHSIAKVTLATLLHTAGFGFSSDN</sequence>
<dbReference type="GO" id="GO:0004177">
    <property type="term" value="F:aminopeptidase activity"/>
    <property type="evidence" value="ECO:0007669"/>
    <property type="project" value="UniProtKB-KW"/>
</dbReference>
<dbReference type="STRING" id="1109443.G4TE08"/>
<evidence type="ECO:0000256" key="2">
    <source>
        <dbReference type="ARBA" id="ARBA00005634"/>
    </source>
</evidence>
<name>G4TE08_SERID</name>
<dbReference type="InterPro" id="IPR045175">
    <property type="entry name" value="M28_fam"/>
</dbReference>
<dbReference type="Pfam" id="PF04389">
    <property type="entry name" value="Peptidase_M28"/>
    <property type="match status" value="1"/>
</dbReference>
<dbReference type="OrthoDB" id="10013407at2759"/>
<dbReference type="OMA" id="FWKSTIL"/>
<proteinExistence type="inferred from homology"/>
<organism evidence="9 10">
    <name type="scientific">Serendipita indica (strain DSM 11827)</name>
    <name type="common">Root endophyte fungus</name>
    <name type="synonym">Piriformospora indica</name>
    <dbReference type="NCBI Taxonomy" id="1109443"/>
    <lineage>
        <taxon>Eukaryota</taxon>
        <taxon>Fungi</taxon>
        <taxon>Dikarya</taxon>
        <taxon>Basidiomycota</taxon>
        <taxon>Agaricomycotina</taxon>
        <taxon>Agaricomycetes</taxon>
        <taxon>Sebacinales</taxon>
        <taxon>Serendipitaceae</taxon>
        <taxon>Serendipita</taxon>
    </lineage>
</organism>
<accession>G4TE08</accession>
<dbReference type="AlphaFoldDB" id="G4TE08"/>
<dbReference type="Proteomes" id="UP000007148">
    <property type="component" value="Unassembled WGS sequence"/>
</dbReference>
<feature type="domain" description="Peptidase M28" evidence="8">
    <location>
        <begin position="134"/>
        <end position="314"/>
    </location>
</feature>
<dbReference type="InParanoid" id="G4TE08"/>
<dbReference type="eggNOG" id="ENOG502SBCT">
    <property type="taxonomic scope" value="Eukaryota"/>
</dbReference>
<reference evidence="9 10" key="1">
    <citation type="journal article" date="2011" name="PLoS Pathog.">
        <title>Endophytic Life Strategies Decoded by Genome and Transcriptome Analyses of the Mutualistic Root Symbiont Piriformospora indica.</title>
        <authorList>
            <person name="Zuccaro A."/>
            <person name="Lahrmann U."/>
            <person name="Guldener U."/>
            <person name="Langen G."/>
            <person name="Pfiffi S."/>
            <person name="Biedenkopf D."/>
            <person name="Wong P."/>
            <person name="Samans B."/>
            <person name="Grimm C."/>
            <person name="Basiewicz M."/>
            <person name="Murat C."/>
            <person name="Martin F."/>
            <person name="Kogel K.H."/>
        </authorList>
    </citation>
    <scope>NUCLEOTIDE SEQUENCE [LARGE SCALE GENOMIC DNA]</scope>
    <source>
        <strain evidence="9 10">DSM 11827</strain>
    </source>
</reference>
<keyword evidence="6 7" id="KW-0862">Zinc</keyword>
<dbReference type="EC" id="3.4.-.-" evidence="7"/>
<keyword evidence="9" id="KW-0031">Aminopeptidase</keyword>
<dbReference type="GO" id="GO:0006508">
    <property type="term" value="P:proteolysis"/>
    <property type="evidence" value="ECO:0007669"/>
    <property type="project" value="UniProtKB-KW"/>
</dbReference>
<evidence type="ECO:0000256" key="3">
    <source>
        <dbReference type="ARBA" id="ARBA00022670"/>
    </source>
</evidence>
<evidence type="ECO:0000256" key="5">
    <source>
        <dbReference type="ARBA" id="ARBA00022801"/>
    </source>
</evidence>
<comment type="caution">
    <text evidence="9">The sequence shown here is derived from an EMBL/GenBank/DDBJ whole genome shotgun (WGS) entry which is preliminary data.</text>
</comment>
<dbReference type="HOGENOM" id="CLU_025286_0_0_1"/>
<dbReference type="InterPro" id="IPR007484">
    <property type="entry name" value="Peptidase_M28"/>
</dbReference>
<keyword evidence="5 7" id="KW-0378">Hydrolase</keyword>
<dbReference type="PANTHER" id="PTHR12147:SF26">
    <property type="entry name" value="PEPTIDASE M28 DOMAIN-CONTAINING PROTEIN"/>
    <property type="match status" value="1"/>
</dbReference>
<keyword evidence="4 7" id="KW-0479">Metal-binding</keyword>
<dbReference type="PANTHER" id="PTHR12147">
    <property type="entry name" value="METALLOPEPTIDASE M28 FAMILY MEMBER"/>
    <property type="match status" value="1"/>
</dbReference>
<evidence type="ECO:0000259" key="8">
    <source>
        <dbReference type="Pfam" id="PF04389"/>
    </source>
</evidence>
<dbReference type="EMBL" id="CAFZ01000057">
    <property type="protein sequence ID" value="CCA69524.1"/>
    <property type="molecule type" value="Genomic_DNA"/>
</dbReference>
<evidence type="ECO:0000256" key="1">
    <source>
        <dbReference type="ARBA" id="ARBA00001947"/>
    </source>
</evidence>
<evidence type="ECO:0000256" key="7">
    <source>
        <dbReference type="RuleBase" id="RU361240"/>
    </source>
</evidence>
<keyword evidence="10" id="KW-1185">Reference proteome</keyword>
<dbReference type="GO" id="GO:0046872">
    <property type="term" value="F:metal ion binding"/>
    <property type="evidence" value="ECO:0007669"/>
    <property type="project" value="UniProtKB-KW"/>
</dbReference>
<dbReference type="Gene3D" id="3.40.630.10">
    <property type="entry name" value="Zn peptidases"/>
    <property type="match status" value="1"/>
</dbReference>
<evidence type="ECO:0000256" key="4">
    <source>
        <dbReference type="ARBA" id="ARBA00022723"/>
    </source>
</evidence>
<evidence type="ECO:0000313" key="9">
    <source>
        <dbReference type="EMBL" id="CCA69524.1"/>
    </source>
</evidence>
<comment type="cofactor">
    <cofactor evidence="1">
        <name>Zn(2+)</name>
        <dbReference type="ChEBI" id="CHEBI:29105"/>
    </cofactor>
</comment>
<protein>
    <recommendedName>
        <fullName evidence="7">Peptide hydrolase</fullName>
        <ecNumber evidence="7">3.4.-.-</ecNumber>
    </recommendedName>
</protein>